<dbReference type="Proteomes" id="UP000789375">
    <property type="component" value="Unassembled WGS sequence"/>
</dbReference>
<feature type="non-terminal residue" evidence="2">
    <location>
        <position position="1"/>
    </location>
</feature>
<name>A0A9N9AE92_FUNMO</name>
<feature type="region of interest" description="Disordered" evidence="1">
    <location>
        <begin position="1"/>
        <end position="21"/>
    </location>
</feature>
<dbReference type="AlphaFoldDB" id="A0A9N9AE92"/>
<organism evidence="2 3">
    <name type="scientific">Funneliformis mosseae</name>
    <name type="common">Endomycorrhizal fungus</name>
    <name type="synonym">Glomus mosseae</name>
    <dbReference type="NCBI Taxonomy" id="27381"/>
    <lineage>
        <taxon>Eukaryota</taxon>
        <taxon>Fungi</taxon>
        <taxon>Fungi incertae sedis</taxon>
        <taxon>Mucoromycota</taxon>
        <taxon>Glomeromycotina</taxon>
        <taxon>Glomeromycetes</taxon>
        <taxon>Glomerales</taxon>
        <taxon>Glomeraceae</taxon>
        <taxon>Funneliformis</taxon>
    </lineage>
</organism>
<proteinExistence type="predicted"/>
<comment type="caution">
    <text evidence="2">The sequence shown here is derived from an EMBL/GenBank/DDBJ whole genome shotgun (WGS) entry which is preliminary data.</text>
</comment>
<evidence type="ECO:0000313" key="3">
    <source>
        <dbReference type="Proteomes" id="UP000789375"/>
    </source>
</evidence>
<evidence type="ECO:0000313" key="2">
    <source>
        <dbReference type="EMBL" id="CAG8527342.1"/>
    </source>
</evidence>
<keyword evidence="3" id="KW-1185">Reference proteome</keyword>
<protein>
    <submittedName>
        <fullName evidence="2">14239_t:CDS:1</fullName>
    </submittedName>
</protein>
<sequence length="54" mass="5780">VIWVTAASRPPRKSSGISPPLMAETVDKSLSKFMHPVKGISAGGQHHNNLSIRS</sequence>
<gene>
    <name evidence="2" type="ORF">FMOSSE_LOCUS5335</name>
</gene>
<reference evidence="2" key="1">
    <citation type="submission" date="2021-06" db="EMBL/GenBank/DDBJ databases">
        <authorList>
            <person name="Kallberg Y."/>
            <person name="Tangrot J."/>
            <person name="Rosling A."/>
        </authorList>
    </citation>
    <scope>NUCLEOTIDE SEQUENCE</scope>
    <source>
        <strain evidence="2">87-6 pot B 2015</strain>
    </source>
</reference>
<dbReference type="EMBL" id="CAJVPP010001000">
    <property type="protein sequence ID" value="CAG8527342.1"/>
    <property type="molecule type" value="Genomic_DNA"/>
</dbReference>
<evidence type="ECO:0000256" key="1">
    <source>
        <dbReference type="SAM" id="MobiDB-lite"/>
    </source>
</evidence>
<accession>A0A9N9AE92</accession>